<dbReference type="Proteomes" id="UP000268014">
    <property type="component" value="Unassembled WGS sequence"/>
</dbReference>
<proteinExistence type="predicted"/>
<dbReference type="WBParaSite" id="HPLM_0001727301-mRNA-1">
    <property type="protein sequence ID" value="HPLM_0001727301-mRNA-1"/>
    <property type="gene ID" value="HPLM_0001727301"/>
</dbReference>
<keyword evidence="3" id="KW-1185">Reference proteome</keyword>
<reference evidence="4" key="1">
    <citation type="submission" date="2017-02" db="UniProtKB">
        <authorList>
            <consortium name="WormBaseParasite"/>
        </authorList>
    </citation>
    <scope>IDENTIFICATION</scope>
</reference>
<dbReference type="InterPro" id="IPR036383">
    <property type="entry name" value="TSP1_rpt_sf"/>
</dbReference>
<sequence>MDGTPQKYRPLVIALDHLEVVAHGGRIVPVTDETWGEWMEWTQCSQTCGTGRRKRNVLVSLDNMDALLRYMRRRWGAVKAAHLSPVFLIPVRTSSVQCEGEPSQTRACSAESQDGPNGRRGHRAHASPSWKADDGSAKFRIRPFKAFARGPYSINGNVQQGRVLLPLVDGRHGQSGLYVRKIVRELAIKFVIGCAPNHFHLTEGRTVSATHSISAHAHRQHLVALELMAAGANGPNGAIVVIPA</sequence>
<protein>
    <submittedName>
        <fullName evidence="4">TSP1_spondin domain-containing protein</fullName>
    </submittedName>
</protein>
<organism evidence="4">
    <name type="scientific">Haemonchus placei</name>
    <name type="common">Barber's pole worm</name>
    <dbReference type="NCBI Taxonomy" id="6290"/>
    <lineage>
        <taxon>Eukaryota</taxon>
        <taxon>Metazoa</taxon>
        <taxon>Ecdysozoa</taxon>
        <taxon>Nematoda</taxon>
        <taxon>Chromadorea</taxon>
        <taxon>Rhabditida</taxon>
        <taxon>Rhabditina</taxon>
        <taxon>Rhabditomorpha</taxon>
        <taxon>Strongyloidea</taxon>
        <taxon>Trichostrongylidae</taxon>
        <taxon>Haemonchus</taxon>
    </lineage>
</organism>
<dbReference type="AlphaFoldDB" id="A0A0N4WZB5"/>
<name>A0A0N4WZB5_HAEPC</name>
<feature type="compositionally biased region" description="Polar residues" evidence="1">
    <location>
        <begin position="100"/>
        <end position="115"/>
    </location>
</feature>
<feature type="region of interest" description="Disordered" evidence="1">
    <location>
        <begin position="100"/>
        <end position="134"/>
    </location>
</feature>
<dbReference type="Gene3D" id="2.20.100.10">
    <property type="entry name" value="Thrombospondin type-1 (TSP1) repeat"/>
    <property type="match status" value="1"/>
</dbReference>
<evidence type="ECO:0000256" key="1">
    <source>
        <dbReference type="SAM" id="MobiDB-lite"/>
    </source>
</evidence>
<dbReference type="OrthoDB" id="5856815at2759"/>
<gene>
    <name evidence="2" type="ORF">HPLM_LOCUS17267</name>
</gene>
<dbReference type="PROSITE" id="PS50092">
    <property type="entry name" value="TSP1"/>
    <property type="match status" value="1"/>
</dbReference>
<evidence type="ECO:0000313" key="3">
    <source>
        <dbReference type="Proteomes" id="UP000268014"/>
    </source>
</evidence>
<reference evidence="2 3" key="2">
    <citation type="submission" date="2018-11" db="EMBL/GenBank/DDBJ databases">
        <authorList>
            <consortium name="Pathogen Informatics"/>
        </authorList>
    </citation>
    <scope>NUCLEOTIDE SEQUENCE [LARGE SCALE GENOMIC DNA]</scope>
    <source>
        <strain evidence="2 3">MHpl1</strain>
    </source>
</reference>
<dbReference type="SMART" id="SM00209">
    <property type="entry name" value="TSP1"/>
    <property type="match status" value="1"/>
</dbReference>
<dbReference type="SUPFAM" id="SSF82895">
    <property type="entry name" value="TSP-1 type 1 repeat"/>
    <property type="match status" value="1"/>
</dbReference>
<evidence type="ECO:0000313" key="4">
    <source>
        <dbReference type="WBParaSite" id="HPLM_0001727301-mRNA-1"/>
    </source>
</evidence>
<accession>A0A0N4WZB5</accession>
<evidence type="ECO:0000313" key="2">
    <source>
        <dbReference type="EMBL" id="VDO64291.1"/>
    </source>
</evidence>
<dbReference type="EMBL" id="UZAF01019866">
    <property type="protein sequence ID" value="VDO64291.1"/>
    <property type="molecule type" value="Genomic_DNA"/>
</dbReference>
<dbReference type="InterPro" id="IPR000884">
    <property type="entry name" value="TSP1_rpt"/>
</dbReference>
<dbReference type="Pfam" id="PF00090">
    <property type="entry name" value="TSP_1"/>
    <property type="match status" value="1"/>
</dbReference>